<dbReference type="STRING" id="570519.SAMN04488116_3235"/>
<sequence length="227" mass="23582">GNDLSLSGDPTATPIDLSGYLDNTDNQDLSLTGNILSLTNDGTTVDLSAYVNDDTNEIELPTGGTNGQILSTDGSGVYSWVDDEDDQNAGEVNLVTPVDMDEAGEASPTNETTVEAAIQAIAPITSKAARIFYPPSIAVPASSTGPGTPIDLHAQYVAQYGSPAVKSPSAPNSIPTYAAGELHYYITFYDTSVFSGVSVSDAGIMTFTVDAVPTGYNSLINVVFVVK</sequence>
<protein>
    <submittedName>
        <fullName evidence="1">Uncharacterized protein</fullName>
    </submittedName>
</protein>
<name>A0A1M5PJT1_9FLAO</name>
<organism evidence="1 2">
    <name type="scientific">Flagellimonas flava</name>
    <dbReference type="NCBI Taxonomy" id="570519"/>
    <lineage>
        <taxon>Bacteria</taxon>
        <taxon>Pseudomonadati</taxon>
        <taxon>Bacteroidota</taxon>
        <taxon>Flavobacteriia</taxon>
        <taxon>Flavobacteriales</taxon>
        <taxon>Flavobacteriaceae</taxon>
        <taxon>Flagellimonas</taxon>
    </lineage>
</organism>
<dbReference type="EMBL" id="FQWL01000008">
    <property type="protein sequence ID" value="SHH02040.1"/>
    <property type="molecule type" value="Genomic_DNA"/>
</dbReference>
<dbReference type="Proteomes" id="UP000184532">
    <property type="component" value="Unassembled WGS sequence"/>
</dbReference>
<reference evidence="2" key="1">
    <citation type="submission" date="2016-11" db="EMBL/GenBank/DDBJ databases">
        <authorList>
            <person name="Varghese N."/>
            <person name="Submissions S."/>
        </authorList>
    </citation>
    <scope>NUCLEOTIDE SEQUENCE [LARGE SCALE GENOMIC DNA]</scope>
    <source>
        <strain evidence="2">DSM 22638</strain>
    </source>
</reference>
<feature type="non-terminal residue" evidence="1">
    <location>
        <position position="1"/>
    </location>
</feature>
<dbReference type="AlphaFoldDB" id="A0A1M5PJT1"/>
<dbReference type="RefSeq" id="WP_073181518.1">
    <property type="nucleotide sequence ID" value="NZ_FQWL01000008.1"/>
</dbReference>
<evidence type="ECO:0000313" key="2">
    <source>
        <dbReference type="Proteomes" id="UP000184532"/>
    </source>
</evidence>
<evidence type="ECO:0000313" key="1">
    <source>
        <dbReference type="EMBL" id="SHH02040.1"/>
    </source>
</evidence>
<gene>
    <name evidence="1" type="ORF">SAMN04488116_3235</name>
</gene>
<proteinExistence type="predicted"/>
<accession>A0A1M5PJT1</accession>
<keyword evidence="2" id="KW-1185">Reference proteome</keyword>